<dbReference type="AlphaFoldDB" id="A0A8X6UJ19"/>
<comment type="caution">
    <text evidence="2">The sequence shown here is derived from an EMBL/GenBank/DDBJ whole genome shotgun (WGS) entry which is preliminary data.</text>
</comment>
<feature type="region of interest" description="Disordered" evidence="1">
    <location>
        <begin position="1"/>
        <end position="41"/>
    </location>
</feature>
<name>A0A8X6UJ19_NEPPI</name>
<dbReference type="EMBL" id="BMAW01035193">
    <property type="protein sequence ID" value="GFU38742.1"/>
    <property type="molecule type" value="Genomic_DNA"/>
</dbReference>
<evidence type="ECO:0000313" key="2">
    <source>
        <dbReference type="EMBL" id="GFU38742.1"/>
    </source>
</evidence>
<evidence type="ECO:0000256" key="1">
    <source>
        <dbReference type="SAM" id="MobiDB-lite"/>
    </source>
</evidence>
<feature type="compositionally biased region" description="Low complexity" evidence="1">
    <location>
        <begin position="14"/>
        <end position="41"/>
    </location>
</feature>
<gene>
    <name evidence="2" type="ORF">NPIL_308021</name>
</gene>
<evidence type="ECO:0000313" key="3">
    <source>
        <dbReference type="Proteomes" id="UP000887013"/>
    </source>
</evidence>
<proteinExistence type="predicted"/>
<organism evidence="2 3">
    <name type="scientific">Nephila pilipes</name>
    <name type="common">Giant wood spider</name>
    <name type="synonym">Nephila maculata</name>
    <dbReference type="NCBI Taxonomy" id="299642"/>
    <lineage>
        <taxon>Eukaryota</taxon>
        <taxon>Metazoa</taxon>
        <taxon>Ecdysozoa</taxon>
        <taxon>Arthropoda</taxon>
        <taxon>Chelicerata</taxon>
        <taxon>Arachnida</taxon>
        <taxon>Araneae</taxon>
        <taxon>Araneomorphae</taxon>
        <taxon>Entelegynae</taxon>
        <taxon>Araneoidea</taxon>
        <taxon>Nephilidae</taxon>
        <taxon>Nephila</taxon>
    </lineage>
</organism>
<keyword evidence="3" id="KW-1185">Reference proteome</keyword>
<accession>A0A8X6UJ19</accession>
<dbReference type="Proteomes" id="UP000887013">
    <property type="component" value="Unassembled WGS sequence"/>
</dbReference>
<feature type="non-terminal residue" evidence="2">
    <location>
        <position position="1"/>
    </location>
</feature>
<protein>
    <submittedName>
        <fullName evidence="2">Uncharacterized protein</fullName>
    </submittedName>
</protein>
<dbReference type="OrthoDB" id="6430968at2759"/>
<sequence length="41" mass="4257">SSDLNATARNDLETSIISNSEGSTSSILSTTESIKLSSKNP</sequence>
<reference evidence="2" key="1">
    <citation type="submission" date="2020-08" db="EMBL/GenBank/DDBJ databases">
        <title>Multicomponent nature underlies the extraordinary mechanical properties of spider dragline silk.</title>
        <authorList>
            <person name="Kono N."/>
            <person name="Nakamura H."/>
            <person name="Mori M."/>
            <person name="Yoshida Y."/>
            <person name="Ohtoshi R."/>
            <person name="Malay A.D."/>
            <person name="Moran D.A.P."/>
            <person name="Tomita M."/>
            <person name="Numata K."/>
            <person name="Arakawa K."/>
        </authorList>
    </citation>
    <scope>NUCLEOTIDE SEQUENCE</scope>
</reference>